<evidence type="ECO:0000313" key="5">
    <source>
        <dbReference type="Proteomes" id="UP000543030"/>
    </source>
</evidence>
<dbReference type="GO" id="GO:0046872">
    <property type="term" value="F:metal ion binding"/>
    <property type="evidence" value="ECO:0007669"/>
    <property type="project" value="UniProtKB-KW"/>
</dbReference>
<feature type="domain" description="Gamma-butyrobetaine hydroxylase-like N-terminal" evidence="3">
    <location>
        <begin position="10"/>
        <end position="86"/>
    </location>
</feature>
<comment type="caution">
    <text evidence="4">The sequence shown here is derived from an EMBL/GenBank/DDBJ whole genome shotgun (WGS) entry which is preliminary data.</text>
</comment>
<dbReference type="InterPro" id="IPR038492">
    <property type="entry name" value="GBBH-like_N_sf"/>
</dbReference>
<dbReference type="PANTHER" id="PTHR35303">
    <property type="entry name" value="OS02G0197800 PROTEIN"/>
    <property type="match status" value="1"/>
</dbReference>
<dbReference type="PANTHER" id="PTHR35303:SF8">
    <property type="entry name" value="GAMMA-BUTYROBETAINE HYDROXYLASE-LIKE N-TERMINAL DOMAIN-CONTAINING PROTEIN"/>
    <property type="match status" value="1"/>
</dbReference>
<dbReference type="InterPro" id="IPR010376">
    <property type="entry name" value="GBBH-like_N"/>
</dbReference>
<protein>
    <submittedName>
        <fullName evidence="4">DUF971 family protein</fullName>
    </submittedName>
</protein>
<dbReference type="Proteomes" id="UP000543030">
    <property type="component" value="Unassembled WGS sequence"/>
</dbReference>
<keyword evidence="5" id="KW-1185">Reference proteome</keyword>
<accession>A0A840RBZ3</accession>
<evidence type="ECO:0000313" key="4">
    <source>
        <dbReference type="EMBL" id="MBB5190875.1"/>
    </source>
</evidence>
<dbReference type="Gene3D" id="3.30.2020.30">
    <property type="match status" value="1"/>
</dbReference>
<sequence length="90" mass="10096">MTPQQVVLTAQTLLLDWGDGPLRLTHVQLRAACRCSQCEAARRQGRGQTPAQDIRITRVEPLGHYAVQLVFSDGHDRGIYPWSMLRQLAA</sequence>
<name>A0A840RBZ3_9NEIS</name>
<dbReference type="Pfam" id="PF06155">
    <property type="entry name" value="GBBH-like_N"/>
    <property type="match status" value="1"/>
</dbReference>
<evidence type="ECO:0000256" key="1">
    <source>
        <dbReference type="ARBA" id="ARBA00022723"/>
    </source>
</evidence>
<evidence type="ECO:0000256" key="2">
    <source>
        <dbReference type="ARBA" id="ARBA00023004"/>
    </source>
</evidence>
<dbReference type="EMBL" id="JACHHN010000003">
    <property type="protein sequence ID" value="MBB5190875.1"/>
    <property type="molecule type" value="Genomic_DNA"/>
</dbReference>
<keyword evidence="2" id="KW-0408">Iron</keyword>
<dbReference type="RefSeq" id="WP_184099320.1">
    <property type="nucleotide sequence ID" value="NZ_JACHHN010000003.1"/>
</dbReference>
<evidence type="ECO:0000259" key="3">
    <source>
        <dbReference type="Pfam" id="PF06155"/>
    </source>
</evidence>
<keyword evidence="1" id="KW-0479">Metal-binding</keyword>
<proteinExistence type="predicted"/>
<gene>
    <name evidence="4" type="ORF">HNQ50_001598</name>
</gene>
<organism evidence="4 5">
    <name type="scientific">Silvimonas terrae</name>
    <dbReference type="NCBI Taxonomy" id="300266"/>
    <lineage>
        <taxon>Bacteria</taxon>
        <taxon>Pseudomonadati</taxon>
        <taxon>Pseudomonadota</taxon>
        <taxon>Betaproteobacteria</taxon>
        <taxon>Neisseriales</taxon>
        <taxon>Chitinibacteraceae</taxon>
        <taxon>Silvimonas</taxon>
    </lineage>
</organism>
<reference evidence="4 5" key="1">
    <citation type="submission" date="2020-08" db="EMBL/GenBank/DDBJ databases">
        <title>Genomic Encyclopedia of Type Strains, Phase IV (KMG-IV): sequencing the most valuable type-strain genomes for metagenomic binning, comparative biology and taxonomic classification.</title>
        <authorList>
            <person name="Goeker M."/>
        </authorList>
    </citation>
    <scope>NUCLEOTIDE SEQUENCE [LARGE SCALE GENOMIC DNA]</scope>
    <source>
        <strain evidence="4 5">DSM 18233</strain>
    </source>
</reference>
<dbReference type="AlphaFoldDB" id="A0A840RBZ3"/>